<comment type="caution">
    <text evidence="3">The sequence shown here is derived from an EMBL/GenBank/DDBJ whole genome shotgun (WGS) entry which is preliminary data.</text>
</comment>
<feature type="compositionally biased region" description="Pro residues" evidence="1">
    <location>
        <begin position="74"/>
        <end position="92"/>
    </location>
</feature>
<evidence type="ECO:0000256" key="2">
    <source>
        <dbReference type="SAM" id="SignalP"/>
    </source>
</evidence>
<keyword evidence="2" id="KW-0732">Signal</keyword>
<dbReference type="Proteomes" id="UP000292702">
    <property type="component" value="Unassembled WGS sequence"/>
</dbReference>
<feature type="compositionally biased region" description="Polar residues" evidence="1">
    <location>
        <begin position="100"/>
        <end position="116"/>
    </location>
</feature>
<proteinExistence type="predicted"/>
<evidence type="ECO:0000313" key="4">
    <source>
        <dbReference type="Proteomes" id="UP000292702"/>
    </source>
</evidence>
<dbReference type="EMBL" id="RWJN01000495">
    <property type="protein sequence ID" value="TCD61187.1"/>
    <property type="molecule type" value="Genomic_DNA"/>
</dbReference>
<feature type="signal peptide" evidence="2">
    <location>
        <begin position="1"/>
        <end position="25"/>
    </location>
</feature>
<accession>A0A4V2MV56</accession>
<organism evidence="3 4">
    <name type="scientific">Steccherinum ochraceum</name>
    <dbReference type="NCBI Taxonomy" id="92696"/>
    <lineage>
        <taxon>Eukaryota</taxon>
        <taxon>Fungi</taxon>
        <taxon>Dikarya</taxon>
        <taxon>Basidiomycota</taxon>
        <taxon>Agaricomycotina</taxon>
        <taxon>Agaricomycetes</taxon>
        <taxon>Polyporales</taxon>
        <taxon>Steccherinaceae</taxon>
        <taxon>Steccherinum</taxon>
    </lineage>
</organism>
<feature type="compositionally biased region" description="Low complexity" evidence="1">
    <location>
        <begin position="61"/>
        <end position="73"/>
    </location>
</feature>
<keyword evidence="4" id="KW-1185">Reference proteome</keyword>
<protein>
    <submittedName>
        <fullName evidence="3">Uncharacterized protein</fullName>
    </submittedName>
</protein>
<feature type="chain" id="PRO_5020741571" evidence="2">
    <location>
        <begin position="26"/>
        <end position="116"/>
    </location>
</feature>
<evidence type="ECO:0000256" key="1">
    <source>
        <dbReference type="SAM" id="MobiDB-lite"/>
    </source>
</evidence>
<gene>
    <name evidence="3" type="ORF">EIP91_008812</name>
</gene>
<evidence type="ECO:0000313" key="3">
    <source>
        <dbReference type="EMBL" id="TCD61187.1"/>
    </source>
</evidence>
<reference evidence="3 4" key="1">
    <citation type="submission" date="2018-11" db="EMBL/GenBank/DDBJ databases">
        <title>Genome assembly of Steccherinum ochraceum LE-BIN_3174, the white-rot fungus of the Steccherinaceae family (The Residual Polyporoid clade, Polyporales, Basidiomycota).</title>
        <authorList>
            <person name="Fedorova T.V."/>
            <person name="Glazunova O.A."/>
            <person name="Landesman E.O."/>
            <person name="Moiseenko K.V."/>
            <person name="Psurtseva N.V."/>
            <person name="Savinova O.S."/>
            <person name="Shakhova N.V."/>
            <person name="Tyazhelova T.V."/>
            <person name="Vasina D.V."/>
        </authorList>
    </citation>
    <scope>NUCLEOTIDE SEQUENCE [LARGE SCALE GENOMIC DNA]</scope>
    <source>
        <strain evidence="3 4">LE-BIN_3174</strain>
    </source>
</reference>
<feature type="region of interest" description="Disordered" evidence="1">
    <location>
        <begin position="30"/>
        <end position="116"/>
    </location>
</feature>
<name>A0A4V2MV56_9APHY</name>
<sequence>MPKVSTVLSTLALGSFGALYVSASAAVEQASIPDRAPNVPTRNTPTPPSPRVSPPAGNGGSSSSNPSASAPRRPSIPQPPRPPTAPRPPRPTPGSGTGADSGNLNGGTSTSPDSNA</sequence>
<dbReference type="AlphaFoldDB" id="A0A4V2MV56"/>